<evidence type="ECO:0000259" key="2">
    <source>
        <dbReference type="PROSITE" id="PS51806"/>
    </source>
</evidence>
<sequence>MCFLHFHKTWLHQLNLLLHQLGSAPKPKTKEDQIYLKQLEQQVMTHYDDYYRVKAQAAALDAFSMFSAPWVTSLERSLQWVAGWRPTVVFHLIYTESSSRFQGDIIDILRGFRTGDLGDLSPSQLGKVSNLQCETVREENEITKELSEWQESMCDIMSSMGAEVEGKMQRLVKVLEKADNLRLKTIRRVVDLLTPQQGIQFLTVTAEMEFGIRGWGQEKDCKRGKV</sequence>
<dbReference type="PANTHER" id="PTHR46354">
    <property type="entry name" value="DOG1 DOMAIN-CONTAINING PROTEIN"/>
    <property type="match status" value="1"/>
</dbReference>
<dbReference type="PANTHER" id="PTHR46354:SF12">
    <property type="entry name" value="DNA-BINDING PROTEIN-LIKE PROTEIN"/>
    <property type="match status" value="1"/>
</dbReference>
<dbReference type="PROSITE" id="PS51806">
    <property type="entry name" value="DOG1"/>
    <property type="match status" value="1"/>
</dbReference>
<gene>
    <name evidence="3" type="ORF">NE237_032682</name>
</gene>
<feature type="chain" id="PRO_5040199362" description="DOG1 domain-containing protein" evidence="1">
    <location>
        <begin position="24"/>
        <end position="226"/>
    </location>
</feature>
<dbReference type="InterPro" id="IPR051886">
    <property type="entry name" value="Seed_Dev/Stress_Resp_Reg"/>
</dbReference>
<evidence type="ECO:0000313" key="4">
    <source>
        <dbReference type="Proteomes" id="UP001141806"/>
    </source>
</evidence>
<feature type="signal peptide" evidence="1">
    <location>
        <begin position="1"/>
        <end position="23"/>
    </location>
</feature>
<keyword evidence="4" id="KW-1185">Reference proteome</keyword>
<evidence type="ECO:0000313" key="3">
    <source>
        <dbReference type="EMBL" id="KAJ4981845.1"/>
    </source>
</evidence>
<evidence type="ECO:0000256" key="1">
    <source>
        <dbReference type="SAM" id="SignalP"/>
    </source>
</evidence>
<accession>A0A9Q0L421</accession>
<feature type="domain" description="DOG1" evidence="2">
    <location>
        <begin position="1"/>
        <end position="222"/>
    </location>
</feature>
<dbReference type="InterPro" id="IPR025422">
    <property type="entry name" value="TGA_domain"/>
</dbReference>
<proteinExistence type="predicted"/>
<comment type="caution">
    <text evidence="3">The sequence shown here is derived from an EMBL/GenBank/DDBJ whole genome shotgun (WGS) entry which is preliminary data.</text>
</comment>
<dbReference type="GO" id="GO:0006351">
    <property type="term" value="P:DNA-templated transcription"/>
    <property type="evidence" value="ECO:0007669"/>
    <property type="project" value="InterPro"/>
</dbReference>
<dbReference type="EMBL" id="JAMYWD010000001">
    <property type="protein sequence ID" value="KAJ4981845.1"/>
    <property type="molecule type" value="Genomic_DNA"/>
</dbReference>
<dbReference type="GO" id="GO:0043565">
    <property type="term" value="F:sequence-specific DNA binding"/>
    <property type="evidence" value="ECO:0007669"/>
    <property type="project" value="InterPro"/>
</dbReference>
<protein>
    <recommendedName>
        <fullName evidence="2">DOG1 domain-containing protein</fullName>
    </recommendedName>
</protein>
<dbReference type="Proteomes" id="UP001141806">
    <property type="component" value="Unassembled WGS sequence"/>
</dbReference>
<organism evidence="3 4">
    <name type="scientific">Protea cynaroides</name>
    <dbReference type="NCBI Taxonomy" id="273540"/>
    <lineage>
        <taxon>Eukaryota</taxon>
        <taxon>Viridiplantae</taxon>
        <taxon>Streptophyta</taxon>
        <taxon>Embryophyta</taxon>
        <taxon>Tracheophyta</taxon>
        <taxon>Spermatophyta</taxon>
        <taxon>Magnoliopsida</taxon>
        <taxon>Proteales</taxon>
        <taxon>Proteaceae</taxon>
        <taxon>Protea</taxon>
    </lineage>
</organism>
<dbReference type="Pfam" id="PF14144">
    <property type="entry name" value="DOG1"/>
    <property type="match status" value="1"/>
</dbReference>
<name>A0A9Q0L421_9MAGN</name>
<reference evidence="3" key="1">
    <citation type="journal article" date="2023" name="Plant J.">
        <title>The genome of the king protea, Protea cynaroides.</title>
        <authorList>
            <person name="Chang J."/>
            <person name="Duong T.A."/>
            <person name="Schoeman C."/>
            <person name="Ma X."/>
            <person name="Roodt D."/>
            <person name="Barker N."/>
            <person name="Li Z."/>
            <person name="Van de Peer Y."/>
            <person name="Mizrachi E."/>
        </authorList>
    </citation>
    <scope>NUCLEOTIDE SEQUENCE</scope>
    <source>
        <tissue evidence="3">Young leaves</tissue>
    </source>
</reference>
<dbReference type="OrthoDB" id="542841at2759"/>
<dbReference type="AlphaFoldDB" id="A0A9Q0L421"/>
<keyword evidence="1" id="KW-0732">Signal</keyword>